<dbReference type="Gene3D" id="3.90.950.10">
    <property type="match status" value="1"/>
</dbReference>
<comment type="catalytic activity">
    <reaction evidence="9">
        <text>UTP + H2O = UMP + diphosphate + H(+)</text>
        <dbReference type="Rhea" id="RHEA:29395"/>
        <dbReference type="ChEBI" id="CHEBI:15377"/>
        <dbReference type="ChEBI" id="CHEBI:15378"/>
        <dbReference type="ChEBI" id="CHEBI:33019"/>
        <dbReference type="ChEBI" id="CHEBI:46398"/>
        <dbReference type="ChEBI" id="CHEBI:57865"/>
        <dbReference type="EC" id="3.6.1.9"/>
    </reaction>
</comment>
<dbReference type="RefSeq" id="WP_286291312.1">
    <property type="nucleotide sequence ID" value="NZ_AP024718.1"/>
</dbReference>
<reference evidence="11" key="1">
    <citation type="journal article" date="2024" name="Int. J. Syst. Evol. Microbiol.">
        <title>Methylomarinovum tepidoasis sp. nov., a moderately thermophilic methanotroph of the family Methylothermaceae isolated from a deep-sea hydrothermal field.</title>
        <authorList>
            <person name="Hirayama H."/>
            <person name="Takaki Y."/>
            <person name="Abe M."/>
            <person name="Miyazaki M."/>
            <person name="Uematsu K."/>
            <person name="Matsui Y."/>
            <person name="Takai K."/>
        </authorList>
    </citation>
    <scope>NUCLEOTIDE SEQUENCE [LARGE SCALE GENOMIC DNA]</scope>
    <source>
        <strain evidence="11">IN45</strain>
    </source>
</reference>
<comment type="function">
    <text evidence="9">Nucleoside triphosphate pyrophosphatase that hydrolyzes dTTP and UTP. May have a dual role in cell division arrest and in preventing the incorporation of modified nucleotides into cellular nucleic acids.</text>
</comment>
<dbReference type="NCBIfam" id="TIGR00172">
    <property type="entry name" value="maf"/>
    <property type="match status" value="1"/>
</dbReference>
<comment type="similarity">
    <text evidence="9">Belongs to the Maf family. YhdE subfamily.</text>
</comment>
<dbReference type="Proteomes" id="UP001321450">
    <property type="component" value="Chromosome"/>
</dbReference>
<protein>
    <recommendedName>
        <fullName evidence="9">dTTP/UTP pyrophosphatase</fullName>
        <shortName evidence="9">dTTPase/UTPase</shortName>
        <ecNumber evidence="9">3.6.1.9</ecNumber>
    </recommendedName>
    <alternativeName>
        <fullName evidence="9">Nucleoside triphosphate pyrophosphatase</fullName>
    </alternativeName>
    <alternativeName>
        <fullName evidence="9">Nucleotide pyrophosphatase</fullName>
        <shortName evidence="9">Nucleotide PPase</shortName>
    </alternativeName>
</protein>
<dbReference type="GO" id="GO:0047429">
    <property type="term" value="F:nucleoside triphosphate diphosphatase activity"/>
    <property type="evidence" value="ECO:0007669"/>
    <property type="project" value="UniProtKB-EC"/>
</dbReference>
<dbReference type="InterPro" id="IPR029001">
    <property type="entry name" value="ITPase-like_fam"/>
</dbReference>
<dbReference type="AlphaFoldDB" id="A0AAU9C732"/>
<keyword evidence="11" id="KW-1185">Reference proteome</keyword>
<gene>
    <name evidence="10" type="ORF">MIN45_P1414</name>
</gene>
<dbReference type="GO" id="GO:0009117">
    <property type="term" value="P:nucleotide metabolic process"/>
    <property type="evidence" value="ECO:0007669"/>
    <property type="project" value="UniProtKB-KW"/>
</dbReference>
<comment type="catalytic activity">
    <reaction evidence="6">
        <text>N(7)-methyl-GTP + H2O = N(7)-methyl-GMP + diphosphate + H(+)</text>
        <dbReference type="Rhea" id="RHEA:58744"/>
        <dbReference type="ChEBI" id="CHEBI:15377"/>
        <dbReference type="ChEBI" id="CHEBI:15378"/>
        <dbReference type="ChEBI" id="CHEBI:33019"/>
        <dbReference type="ChEBI" id="CHEBI:58285"/>
        <dbReference type="ChEBI" id="CHEBI:87133"/>
    </reaction>
</comment>
<comment type="function">
    <text evidence="7">Nucleoside triphosphate pyrophosphatase that hydrolyzes 7-methyl-GTP (m(7)GTP). May have a dual role in cell division arrest and in preventing the incorporation of modified nucleotides into cellular nucleic acids.</text>
</comment>
<evidence type="ECO:0000256" key="2">
    <source>
        <dbReference type="ARBA" id="ARBA00004496"/>
    </source>
</evidence>
<evidence type="ECO:0000256" key="5">
    <source>
        <dbReference type="ARBA" id="ARBA00023080"/>
    </source>
</evidence>
<dbReference type="PANTHER" id="PTHR43213:SF5">
    <property type="entry name" value="BIFUNCTIONAL DTTP_UTP PYROPHOSPHATASE_METHYLTRANSFERASE PROTEIN-RELATED"/>
    <property type="match status" value="1"/>
</dbReference>
<keyword evidence="4 9" id="KW-0378">Hydrolase</keyword>
<name>A0AAU9C732_9GAMM</name>
<dbReference type="HAMAP" id="MF_00528">
    <property type="entry name" value="Maf"/>
    <property type="match status" value="1"/>
</dbReference>
<dbReference type="Pfam" id="PF02545">
    <property type="entry name" value="Maf"/>
    <property type="match status" value="1"/>
</dbReference>
<keyword evidence="3 9" id="KW-0963">Cytoplasm</keyword>
<comment type="subcellular location">
    <subcellularLocation>
        <location evidence="2 9">Cytoplasm</location>
    </subcellularLocation>
</comment>
<evidence type="ECO:0000256" key="4">
    <source>
        <dbReference type="ARBA" id="ARBA00022801"/>
    </source>
</evidence>
<evidence type="ECO:0000256" key="6">
    <source>
        <dbReference type="ARBA" id="ARBA00050213"/>
    </source>
</evidence>
<evidence type="ECO:0000256" key="1">
    <source>
        <dbReference type="ARBA" id="ARBA00001968"/>
    </source>
</evidence>
<evidence type="ECO:0000256" key="9">
    <source>
        <dbReference type="HAMAP-Rule" id="MF_00528"/>
    </source>
</evidence>
<comment type="caution">
    <text evidence="9">Lacks conserved residue(s) required for the propagation of feature annotation.</text>
</comment>
<organism evidence="10 11">
    <name type="scientific">Methylomarinovum tepidoasis</name>
    <dbReference type="NCBI Taxonomy" id="2840183"/>
    <lineage>
        <taxon>Bacteria</taxon>
        <taxon>Pseudomonadati</taxon>
        <taxon>Pseudomonadota</taxon>
        <taxon>Gammaproteobacteria</taxon>
        <taxon>Methylococcales</taxon>
        <taxon>Methylothermaceae</taxon>
        <taxon>Methylomarinovum</taxon>
    </lineage>
</organism>
<dbReference type="GO" id="GO:0005737">
    <property type="term" value="C:cytoplasm"/>
    <property type="evidence" value="ECO:0007669"/>
    <property type="project" value="UniProtKB-SubCell"/>
</dbReference>
<dbReference type="KEGG" id="meiy:MIN45_P1414"/>
<evidence type="ECO:0000313" key="10">
    <source>
        <dbReference type="EMBL" id="BCX89044.1"/>
    </source>
</evidence>
<feature type="site" description="Important for substrate specificity" evidence="9">
    <location>
        <position position="154"/>
    </location>
</feature>
<evidence type="ECO:0000256" key="3">
    <source>
        <dbReference type="ARBA" id="ARBA00022490"/>
    </source>
</evidence>
<keyword evidence="5 9" id="KW-0546">Nucleotide metabolism</keyword>
<dbReference type="PIRSF" id="PIRSF006305">
    <property type="entry name" value="Maf"/>
    <property type="match status" value="1"/>
</dbReference>
<dbReference type="EMBL" id="AP024718">
    <property type="protein sequence ID" value="BCX89044.1"/>
    <property type="molecule type" value="Genomic_DNA"/>
</dbReference>
<sequence>MPALILASASPRRRELLDQIGVDYEVAVADIDETGLTAESPLAHVQRLAREKAQAVHTRLRPAIPVLGADTIVVLEGDILGKPRDRVHGLEMLRRLSGKSHQVLSAVCLALADGRVLEAVSVSRVRFRPLREREIIAYWETGEPCDKAGAYAIQGRGAIFVEHLEGSFSGVMGLPLYETAELLRQAGIEVL</sequence>
<dbReference type="PANTHER" id="PTHR43213">
    <property type="entry name" value="BIFUNCTIONAL DTTP/UTP PYROPHOSPHATASE/METHYLTRANSFERASE PROTEIN-RELATED"/>
    <property type="match status" value="1"/>
</dbReference>
<comment type="cofactor">
    <cofactor evidence="1 9">
        <name>a divalent metal cation</name>
        <dbReference type="ChEBI" id="CHEBI:60240"/>
    </cofactor>
</comment>
<evidence type="ECO:0000256" key="8">
    <source>
        <dbReference type="ARBA" id="ARBA00060749"/>
    </source>
</evidence>
<evidence type="ECO:0000256" key="7">
    <source>
        <dbReference type="ARBA" id="ARBA00053369"/>
    </source>
</evidence>
<comment type="similarity">
    <text evidence="8">Belongs to the Maf family. YceF subfamily.</text>
</comment>
<comment type="catalytic activity">
    <reaction evidence="9">
        <text>dTTP + H2O = dTMP + diphosphate + H(+)</text>
        <dbReference type="Rhea" id="RHEA:28534"/>
        <dbReference type="ChEBI" id="CHEBI:15377"/>
        <dbReference type="ChEBI" id="CHEBI:15378"/>
        <dbReference type="ChEBI" id="CHEBI:33019"/>
        <dbReference type="ChEBI" id="CHEBI:37568"/>
        <dbReference type="ChEBI" id="CHEBI:63528"/>
        <dbReference type="EC" id="3.6.1.9"/>
    </reaction>
</comment>
<dbReference type="InterPro" id="IPR003697">
    <property type="entry name" value="Maf-like"/>
</dbReference>
<accession>A0AAU9C732</accession>
<feature type="site" description="Important for substrate specificity" evidence="9">
    <location>
        <position position="12"/>
    </location>
</feature>
<dbReference type="SUPFAM" id="SSF52972">
    <property type="entry name" value="ITPase-like"/>
    <property type="match status" value="1"/>
</dbReference>
<feature type="active site" description="Proton acceptor" evidence="9">
    <location>
        <position position="70"/>
    </location>
</feature>
<evidence type="ECO:0000313" key="11">
    <source>
        <dbReference type="Proteomes" id="UP001321450"/>
    </source>
</evidence>
<dbReference type="EC" id="3.6.1.9" evidence="9"/>
<proteinExistence type="inferred from homology"/>
<feature type="site" description="Important for substrate specificity" evidence="9">
    <location>
        <position position="71"/>
    </location>
</feature>
<dbReference type="CDD" id="cd00555">
    <property type="entry name" value="Maf"/>
    <property type="match status" value="1"/>
</dbReference>
<dbReference type="FunFam" id="3.90.950.10:FF:000005">
    <property type="entry name" value="7-methyl-GTP pyrophosphatase"/>
    <property type="match status" value="1"/>
</dbReference>